<organism evidence="1 2">
    <name type="scientific">[Candida] jaroonii</name>
    <dbReference type="NCBI Taxonomy" id="467808"/>
    <lineage>
        <taxon>Eukaryota</taxon>
        <taxon>Fungi</taxon>
        <taxon>Dikarya</taxon>
        <taxon>Ascomycota</taxon>
        <taxon>Saccharomycotina</taxon>
        <taxon>Pichiomycetes</taxon>
        <taxon>Debaryomycetaceae</taxon>
        <taxon>Yamadazyma</taxon>
    </lineage>
</organism>
<gene>
    <name evidence="1" type="ORF">CLIB1444_03S04148</name>
</gene>
<reference evidence="1" key="1">
    <citation type="submission" date="2022-06" db="EMBL/GenBank/DDBJ databases">
        <authorList>
            <person name="Legras J.-L."/>
            <person name="Devillers H."/>
            <person name="Grondin C."/>
        </authorList>
    </citation>
    <scope>NUCLEOTIDE SEQUENCE</scope>
    <source>
        <strain evidence="1">CLIB 1444</strain>
    </source>
</reference>
<keyword evidence="2" id="KW-1185">Reference proteome</keyword>
<dbReference type="EMBL" id="CALSDN010000003">
    <property type="protein sequence ID" value="CAH6720089.1"/>
    <property type="molecule type" value="Genomic_DNA"/>
</dbReference>
<protein>
    <submittedName>
        <fullName evidence="1">Fluconazole resistance protein 1</fullName>
    </submittedName>
</protein>
<name>A0ACA9Y507_9ASCO</name>
<sequence length="553" mass="61969">MSNLNRFVRDSFWGRIVYHISGHKFFYHQEESPDYVIPDKYLEELKKVDTNNSKPEAVIPERNDSTETTNSDDKTLYNDNRIIVGWDGDDDPENPKNWPIFEKSLVIFQICFLTTVVYMSSAIFTPGIESMIEDLQVTRVKATLPLTMFVIGYGIGPMFLSPLSENAVFGRTYIYIITLFIFFILQIPISLVNNLPALATLRFFSGLAASPCLATGGASMGDITNMPYLPLTIALWSISAVCGPSLGPLVGSVLVIKRDWHWTFWLVAMTSGIALTVFSFCLPEMFEKTLLLRKAKRLRKVTGNPNIVSEGELENEGLTVRQLAVDTLWRPIEITLFEPVVLMINVYIALVYSIMYLWFEAFPIAYIGTYHFSLIAMGTTYLSVAVGVLLGAVIYMFYIYKKFVIPFRNNEPILPEVFIPIMIVGSVFMPIGVFIFGWSVSTETHWFGSLVGGALFAVGAFIIFQSSFLYLANSFPRYLASVFAGNALFRSDIAAVFPLFGDALFNNLATEKFPVGWGSSILGFISVGMIAIPVLFYLNGPKLRARSKYSGYT</sequence>
<comment type="caution">
    <text evidence="1">The sequence shown here is derived from an EMBL/GenBank/DDBJ whole genome shotgun (WGS) entry which is preliminary data.</text>
</comment>
<dbReference type="Proteomes" id="UP001152531">
    <property type="component" value="Unassembled WGS sequence"/>
</dbReference>
<evidence type="ECO:0000313" key="1">
    <source>
        <dbReference type="EMBL" id="CAH6720089.1"/>
    </source>
</evidence>
<proteinExistence type="predicted"/>
<accession>A0ACA9Y507</accession>
<evidence type="ECO:0000313" key="2">
    <source>
        <dbReference type="Proteomes" id="UP001152531"/>
    </source>
</evidence>